<reference evidence="3" key="1">
    <citation type="submission" date="2020-05" db="EMBL/GenBank/DDBJ databases">
        <authorList>
            <person name="Chiriac C."/>
            <person name="Salcher M."/>
            <person name="Ghai R."/>
            <person name="Kavagutti S V."/>
        </authorList>
    </citation>
    <scope>NUCLEOTIDE SEQUENCE</scope>
</reference>
<evidence type="ECO:0000256" key="2">
    <source>
        <dbReference type="SAM" id="Phobius"/>
    </source>
</evidence>
<feature type="transmembrane region" description="Helical" evidence="2">
    <location>
        <begin position="80"/>
        <end position="105"/>
    </location>
</feature>
<feature type="compositionally biased region" description="Low complexity" evidence="1">
    <location>
        <begin position="38"/>
        <end position="59"/>
    </location>
</feature>
<keyword evidence="2" id="KW-0812">Transmembrane</keyword>
<proteinExistence type="predicted"/>
<organism evidence="3">
    <name type="scientific">freshwater metagenome</name>
    <dbReference type="NCBI Taxonomy" id="449393"/>
    <lineage>
        <taxon>unclassified sequences</taxon>
        <taxon>metagenomes</taxon>
        <taxon>ecological metagenomes</taxon>
    </lineage>
</organism>
<sequence>MNHPGRTCPHCGAAVSSPFCTSCGRSVEAAPLFAPQDQQRTAPQAAVPPRAVAPRTAPQPVVPQTVVAQRPPGGTGTRTLLLRAGIAFAVLIATGIAGVFGYEWWRDRPAMQALDAADAAVASVSRPLGEAASLEDVSAAAAAAPASAEKVSDALADLSDDETTLAERVRPVLQTQQAFLESLAPFEGLNDESLAVWGTTLPSVQESLTELVVARRSLGAYDEGAADRVRDPGNALDHAVEVVGSSAAESLRAQLDELLVELAKVRTTREAAVLGERADPLADAAAAAEAGQQGTDLDVLTSLGDALGAIAALDGMDPETLQRWGPARTELTAATAELGVSSEDAAESMSTWVSQAQKKMDTWRAEYDRAESVRSSATSQLDTYAASVRRTLRQYDRARDATSDALETAELDDYSSSYDVEYAMEEGVLTRRDLLDDLESLSVPAALVTTHGGLEAVLGSGVEAMRTGEQAVEDWNLCYLDCAETYRDTSGWQAFSTRSGEISGEFDRALKAWNTALNQALSQANAVPLPAMPKV</sequence>
<evidence type="ECO:0000313" key="3">
    <source>
        <dbReference type="EMBL" id="CAB4927657.1"/>
    </source>
</evidence>
<name>A0A6J7IBE8_9ZZZZ</name>
<keyword evidence="2" id="KW-1133">Transmembrane helix</keyword>
<keyword evidence="2" id="KW-0472">Membrane</keyword>
<protein>
    <submittedName>
        <fullName evidence="3">Unannotated protein</fullName>
    </submittedName>
</protein>
<evidence type="ECO:0000256" key="1">
    <source>
        <dbReference type="SAM" id="MobiDB-lite"/>
    </source>
</evidence>
<accession>A0A6J7IBE8</accession>
<dbReference type="AlphaFoldDB" id="A0A6J7IBE8"/>
<feature type="region of interest" description="Disordered" evidence="1">
    <location>
        <begin position="36"/>
        <end position="59"/>
    </location>
</feature>
<gene>
    <name evidence="3" type="ORF">UFOPK3662_01023</name>
</gene>
<dbReference type="EMBL" id="CAFBMW010000006">
    <property type="protein sequence ID" value="CAB4927657.1"/>
    <property type="molecule type" value="Genomic_DNA"/>
</dbReference>